<name>A0A5E5AEL5_9BURK</name>
<evidence type="ECO:0000313" key="2">
    <source>
        <dbReference type="Proteomes" id="UP000383122"/>
    </source>
</evidence>
<keyword evidence="2" id="KW-1185">Reference proteome</keyword>
<sequence>MGTVYLDQNFVSDVAGSTRSADAGVERARAAEIVRAGDHRFAVSVWNMYETARAAEEGTRDGCIEFISTVGPLYCVNPRLVQVQEIVRYAAGRHADEPYRLEEVRPFCDTPAQMWATFTSAGRPATPFVGESFRDGVEMFIRSDLRLELDAALDEGPAAAADGRRAYAEGVVERDEQLIDRQWLLELLPERHQVDGSWIDLPRREALVDFLLERMDDVYEHCTTLHAEEQIYRHRIAGQRRLRRSDGVDIQFGVLAIAHCDVIVTSDRALQEMLTAVAERIGSPCRVLSRLSDV</sequence>
<accession>A0A5E5AEL5</accession>
<dbReference type="Proteomes" id="UP000383122">
    <property type="component" value="Unassembled WGS sequence"/>
</dbReference>
<dbReference type="EMBL" id="CABPSP010000013">
    <property type="protein sequence ID" value="VVE71648.1"/>
    <property type="molecule type" value="Genomic_DNA"/>
</dbReference>
<protein>
    <recommendedName>
        <fullName evidence="3">PIN domain-containing protein</fullName>
    </recommendedName>
</protein>
<dbReference type="AlphaFoldDB" id="A0A5E5AEL5"/>
<dbReference type="OrthoDB" id="9153006at2"/>
<organism evidence="1 2">
    <name type="scientific">Pandoraea anapnoica</name>
    <dbReference type="NCBI Taxonomy" id="2508301"/>
    <lineage>
        <taxon>Bacteria</taxon>
        <taxon>Pseudomonadati</taxon>
        <taxon>Pseudomonadota</taxon>
        <taxon>Betaproteobacteria</taxon>
        <taxon>Burkholderiales</taxon>
        <taxon>Burkholderiaceae</taxon>
        <taxon>Pandoraea</taxon>
    </lineage>
</organism>
<proteinExistence type="predicted"/>
<reference evidence="1 2" key="1">
    <citation type="submission" date="2019-08" db="EMBL/GenBank/DDBJ databases">
        <authorList>
            <person name="Peeters C."/>
        </authorList>
    </citation>
    <scope>NUCLEOTIDE SEQUENCE [LARGE SCALE GENOMIC DNA]</scope>
    <source>
        <strain evidence="1 2">LMG 31117</strain>
    </source>
</reference>
<dbReference type="RefSeq" id="WP_150739808.1">
    <property type="nucleotide sequence ID" value="NZ_CABPSP010000013.1"/>
</dbReference>
<evidence type="ECO:0008006" key="3">
    <source>
        <dbReference type="Google" id="ProtNLM"/>
    </source>
</evidence>
<evidence type="ECO:0000313" key="1">
    <source>
        <dbReference type="EMBL" id="VVE71648.1"/>
    </source>
</evidence>
<gene>
    <name evidence="1" type="ORF">PAN31117_04125</name>
</gene>